<evidence type="ECO:0000256" key="10">
    <source>
        <dbReference type="ARBA" id="ARBA00023136"/>
    </source>
</evidence>
<name>A0A1A9RVW5_9NEIS</name>
<reference evidence="13" key="1">
    <citation type="submission" date="2016-05" db="EMBL/GenBank/DDBJ databases">
        <title>Draft genome of Corynebacterium afermentans subsp. afermentans LCDC 88199T.</title>
        <authorList>
            <person name="Bernier A.-M."/>
            <person name="Bernard K."/>
        </authorList>
    </citation>
    <scope>NUCLEOTIDE SEQUENCE [LARGE SCALE GENOMIC DNA]</scope>
    <source>
        <strain evidence="13">NML02-A-017</strain>
    </source>
</reference>
<keyword evidence="8 11" id="KW-1133">Transmembrane helix</keyword>
<evidence type="ECO:0000256" key="3">
    <source>
        <dbReference type="ARBA" id="ARBA00014962"/>
    </source>
</evidence>
<organism evidence="12 13">
    <name type="scientific">Eikenella longinqua</name>
    <dbReference type="NCBI Taxonomy" id="1795827"/>
    <lineage>
        <taxon>Bacteria</taxon>
        <taxon>Pseudomonadati</taxon>
        <taxon>Pseudomonadota</taxon>
        <taxon>Betaproteobacteria</taxon>
        <taxon>Neisseriales</taxon>
        <taxon>Neisseriaceae</taxon>
        <taxon>Eikenella</taxon>
    </lineage>
</organism>
<dbReference type="SMART" id="SM01323">
    <property type="entry name" value="YajC"/>
    <property type="match status" value="1"/>
</dbReference>
<dbReference type="OrthoDB" id="9811406at2"/>
<accession>A0A1A9RVW5</accession>
<dbReference type="STRING" id="1795827.A7P95_09685"/>
<comment type="caution">
    <text evidence="12">The sequence shown here is derived from an EMBL/GenBank/DDBJ whole genome shotgun (WGS) entry which is preliminary data.</text>
</comment>
<dbReference type="Pfam" id="PF02699">
    <property type="entry name" value="YajC"/>
    <property type="match status" value="1"/>
</dbReference>
<dbReference type="InterPro" id="IPR003849">
    <property type="entry name" value="Preprotein_translocase_YajC"/>
</dbReference>
<evidence type="ECO:0000256" key="7">
    <source>
        <dbReference type="ARBA" id="ARBA00022927"/>
    </source>
</evidence>
<keyword evidence="10 11" id="KW-0472">Membrane</keyword>
<proteinExistence type="inferred from homology"/>
<keyword evidence="13" id="KW-1185">Reference proteome</keyword>
<evidence type="ECO:0000256" key="5">
    <source>
        <dbReference type="ARBA" id="ARBA00022475"/>
    </source>
</evidence>
<protein>
    <recommendedName>
        <fullName evidence="3">Sec translocon accessory complex subunit YajC</fullName>
    </recommendedName>
</protein>
<keyword evidence="9" id="KW-0811">Translocation</keyword>
<evidence type="ECO:0000313" key="13">
    <source>
        <dbReference type="Proteomes" id="UP000077885"/>
    </source>
</evidence>
<evidence type="ECO:0000256" key="9">
    <source>
        <dbReference type="ARBA" id="ARBA00023010"/>
    </source>
</evidence>
<keyword evidence="5" id="KW-1003">Cell membrane</keyword>
<dbReference type="NCBIfam" id="TIGR00739">
    <property type="entry name" value="yajC"/>
    <property type="match status" value="1"/>
</dbReference>
<dbReference type="PRINTS" id="PR01853">
    <property type="entry name" value="YAJCTRNLCASE"/>
</dbReference>
<evidence type="ECO:0000256" key="2">
    <source>
        <dbReference type="ARBA" id="ARBA00006742"/>
    </source>
</evidence>
<dbReference type="GO" id="GO:0005886">
    <property type="term" value="C:plasma membrane"/>
    <property type="evidence" value="ECO:0007669"/>
    <property type="project" value="UniProtKB-SubCell"/>
</dbReference>
<evidence type="ECO:0000313" key="12">
    <source>
        <dbReference type="EMBL" id="OAM26469.1"/>
    </source>
</evidence>
<evidence type="ECO:0000256" key="11">
    <source>
        <dbReference type="SAM" id="Phobius"/>
    </source>
</evidence>
<dbReference type="AlphaFoldDB" id="A0A1A9RVW5"/>
<evidence type="ECO:0000256" key="4">
    <source>
        <dbReference type="ARBA" id="ARBA00022448"/>
    </source>
</evidence>
<evidence type="ECO:0000256" key="1">
    <source>
        <dbReference type="ARBA" id="ARBA00004162"/>
    </source>
</evidence>
<dbReference type="PANTHER" id="PTHR33909:SF1">
    <property type="entry name" value="SEC TRANSLOCON ACCESSORY COMPLEX SUBUNIT YAJC"/>
    <property type="match status" value="1"/>
</dbReference>
<evidence type="ECO:0000256" key="6">
    <source>
        <dbReference type="ARBA" id="ARBA00022692"/>
    </source>
</evidence>
<keyword evidence="4" id="KW-0813">Transport</keyword>
<keyword evidence="6 11" id="KW-0812">Transmembrane</keyword>
<dbReference type="EMBL" id="LXSL01000030">
    <property type="protein sequence ID" value="OAM26469.1"/>
    <property type="molecule type" value="Genomic_DNA"/>
</dbReference>
<comment type="similarity">
    <text evidence="2">Belongs to the YajC family.</text>
</comment>
<gene>
    <name evidence="12" type="ORF">A7P95_09685</name>
</gene>
<keyword evidence="7" id="KW-0653">Protein transport</keyword>
<sequence length="99" mass="11327">MFHFIIADGVATPADFVKNVLPLLLLMGMLYLMIIRPKQREEKRRRQMLTELKKGDKVMTNSGMLGKVFKIGEDIIGLEVSPDTVIEFHRDAILKKLDV</sequence>
<feature type="transmembrane region" description="Helical" evidence="11">
    <location>
        <begin position="20"/>
        <end position="37"/>
    </location>
</feature>
<dbReference type="PANTHER" id="PTHR33909">
    <property type="entry name" value="SEC TRANSLOCON ACCESSORY COMPLEX SUBUNIT YAJC"/>
    <property type="match status" value="1"/>
</dbReference>
<dbReference type="RefSeq" id="WP_067594711.1">
    <property type="nucleotide sequence ID" value="NZ_LXSL01000030.1"/>
</dbReference>
<comment type="subcellular location">
    <subcellularLocation>
        <location evidence="1">Cell membrane</location>
        <topology evidence="1">Single-pass membrane protein</topology>
    </subcellularLocation>
</comment>
<evidence type="ECO:0000256" key="8">
    <source>
        <dbReference type="ARBA" id="ARBA00022989"/>
    </source>
</evidence>
<dbReference type="GO" id="GO:0015031">
    <property type="term" value="P:protein transport"/>
    <property type="evidence" value="ECO:0007669"/>
    <property type="project" value="UniProtKB-KW"/>
</dbReference>
<dbReference type="Proteomes" id="UP000077885">
    <property type="component" value="Unassembled WGS sequence"/>
</dbReference>